<keyword evidence="2" id="KW-0808">Transferase</keyword>
<dbReference type="SUPFAM" id="SSF55729">
    <property type="entry name" value="Acyl-CoA N-acyltransferases (Nat)"/>
    <property type="match status" value="1"/>
</dbReference>
<dbReference type="Proteomes" id="UP000501705">
    <property type="component" value="Chromosome"/>
</dbReference>
<dbReference type="AlphaFoldDB" id="A0A6G9XV89"/>
<dbReference type="Gene3D" id="3.40.630.30">
    <property type="match status" value="1"/>
</dbReference>
<dbReference type="PANTHER" id="PTHR42791:SF1">
    <property type="entry name" value="N-ACETYLTRANSFERASE DOMAIN-CONTAINING PROTEIN"/>
    <property type="match status" value="1"/>
</dbReference>
<reference evidence="2 3" key="1">
    <citation type="journal article" date="2019" name="ACS Chem. Biol.">
        <title>Identification and Mobilization of a Cryptic Antibiotic Biosynthesis Gene Locus from a Human-Pathogenic Nocardia Isolate.</title>
        <authorList>
            <person name="Herisse M."/>
            <person name="Ishida K."/>
            <person name="Porter J.L."/>
            <person name="Howden B."/>
            <person name="Hertweck C."/>
            <person name="Stinear T.P."/>
            <person name="Pidot S.J."/>
        </authorList>
    </citation>
    <scope>NUCLEOTIDE SEQUENCE [LARGE SCALE GENOMIC DNA]</scope>
    <source>
        <strain evidence="2 3">AUSMDU00024985</strain>
    </source>
</reference>
<dbReference type="EMBL" id="CP046171">
    <property type="protein sequence ID" value="QIS04806.1"/>
    <property type="molecule type" value="Genomic_DNA"/>
</dbReference>
<organism evidence="2 3">
    <name type="scientific">Nocardia brasiliensis</name>
    <dbReference type="NCBI Taxonomy" id="37326"/>
    <lineage>
        <taxon>Bacteria</taxon>
        <taxon>Bacillati</taxon>
        <taxon>Actinomycetota</taxon>
        <taxon>Actinomycetes</taxon>
        <taxon>Mycobacteriales</taxon>
        <taxon>Nocardiaceae</taxon>
        <taxon>Nocardia</taxon>
    </lineage>
</organism>
<dbReference type="InterPro" id="IPR000182">
    <property type="entry name" value="GNAT_dom"/>
</dbReference>
<accession>A0A6G9XV89</accession>
<name>A0A6G9XV89_NOCBR</name>
<dbReference type="PROSITE" id="PS51186">
    <property type="entry name" value="GNAT"/>
    <property type="match status" value="1"/>
</dbReference>
<proteinExistence type="predicted"/>
<protein>
    <submittedName>
        <fullName evidence="2">GNAT family N-acetyltransferase</fullName>
    </submittedName>
</protein>
<feature type="domain" description="N-acetyltransferase" evidence="1">
    <location>
        <begin position="6"/>
        <end position="179"/>
    </location>
</feature>
<dbReference type="RefSeq" id="WP_167463910.1">
    <property type="nucleotide sequence ID" value="NZ_CP046171.1"/>
</dbReference>
<dbReference type="InterPro" id="IPR052523">
    <property type="entry name" value="Trichothecene_AcTrans"/>
</dbReference>
<sequence>MELGAVVLAAAYAEDPLMTYFWPNARRRRRVLPLFWAARIAARAETGMVDLALDEQRNIVSVALWEPVGVISPIAKPFTLVRALRSSLPRALAASQRMEAARPATPHLYLAAVGTRPDARRRGFASSLLEQRLATSTDPCFVIVDAKTTMPFYESFGFTPEPELPLEDGPVLYPMRLTR</sequence>
<dbReference type="Pfam" id="PF13527">
    <property type="entry name" value="Acetyltransf_9"/>
    <property type="match status" value="1"/>
</dbReference>
<dbReference type="PANTHER" id="PTHR42791">
    <property type="entry name" value="GNAT FAMILY ACETYLTRANSFERASE"/>
    <property type="match status" value="1"/>
</dbReference>
<evidence type="ECO:0000259" key="1">
    <source>
        <dbReference type="PROSITE" id="PS51186"/>
    </source>
</evidence>
<evidence type="ECO:0000313" key="3">
    <source>
        <dbReference type="Proteomes" id="UP000501705"/>
    </source>
</evidence>
<gene>
    <name evidence="2" type="ORF">F5X71_22930</name>
</gene>
<dbReference type="GO" id="GO:0016747">
    <property type="term" value="F:acyltransferase activity, transferring groups other than amino-acyl groups"/>
    <property type="evidence" value="ECO:0007669"/>
    <property type="project" value="InterPro"/>
</dbReference>
<evidence type="ECO:0000313" key="2">
    <source>
        <dbReference type="EMBL" id="QIS04806.1"/>
    </source>
</evidence>
<dbReference type="InterPro" id="IPR016181">
    <property type="entry name" value="Acyl_CoA_acyltransferase"/>
</dbReference>